<protein>
    <submittedName>
        <fullName evidence="1">Uncharacterized protein</fullName>
    </submittedName>
</protein>
<name>A0A5B0MY70_PUCGR</name>
<gene>
    <name evidence="1" type="ORF">PGTUg99_007460</name>
</gene>
<comment type="caution">
    <text evidence="1">The sequence shown here is derived from an EMBL/GenBank/DDBJ whole genome shotgun (WGS) entry which is preliminary data.</text>
</comment>
<reference evidence="1 2" key="1">
    <citation type="submission" date="2019-05" db="EMBL/GenBank/DDBJ databases">
        <title>Emergence of the Ug99 lineage of the wheat stem rust pathogen through somatic hybridization.</title>
        <authorList>
            <person name="Li F."/>
            <person name="Upadhyaya N.M."/>
            <person name="Sperschneider J."/>
            <person name="Matny O."/>
            <person name="Nguyen-Phuc H."/>
            <person name="Mago R."/>
            <person name="Raley C."/>
            <person name="Miller M.E."/>
            <person name="Silverstein K.A.T."/>
            <person name="Henningsen E."/>
            <person name="Hirsch C.D."/>
            <person name="Visser B."/>
            <person name="Pretorius Z.A."/>
            <person name="Steffenson B.J."/>
            <person name="Schwessinger B."/>
            <person name="Dodds P.N."/>
            <person name="Figueroa M."/>
        </authorList>
    </citation>
    <scope>NUCLEOTIDE SEQUENCE [LARGE SCALE GENOMIC DNA]</scope>
    <source>
        <strain evidence="1 2">Ug99</strain>
    </source>
</reference>
<accession>A0A5B0MY70</accession>
<sequence length="128" mass="14701">MSSNPSIRTLLENSQQAKLYVPQIRGMLEVRRAAGFSNCYKNPHPTVNSLQRPSQFFRGHPAAQGSYKQWGILGLMSLGRQQTRLLPCEQQQMKLLSQEVEQQLNGLEILQRMFWWDRLGNIGPKNTC</sequence>
<dbReference type="Proteomes" id="UP000325313">
    <property type="component" value="Unassembled WGS sequence"/>
</dbReference>
<evidence type="ECO:0000313" key="2">
    <source>
        <dbReference type="Proteomes" id="UP000325313"/>
    </source>
</evidence>
<proteinExistence type="predicted"/>
<dbReference type="AlphaFoldDB" id="A0A5B0MY70"/>
<evidence type="ECO:0000313" key="1">
    <source>
        <dbReference type="EMBL" id="KAA1081502.1"/>
    </source>
</evidence>
<dbReference type="EMBL" id="VDEP01000441">
    <property type="protein sequence ID" value="KAA1081502.1"/>
    <property type="molecule type" value="Genomic_DNA"/>
</dbReference>
<organism evidence="1 2">
    <name type="scientific">Puccinia graminis f. sp. tritici</name>
    <dbReference type="NCBI Taxonomy" id="56615"/>
    <lineage>
        <taxon>Eukaryota</taxon>
        <taxon>Fungi</taxon>
        <taxon>Dikarya</taxon>
        <taxon>Basidiomycota</taxon>
        <taxon>Pucciniomycotina</taxon>
        <taxon>Pucciniomycetes</taxon>
        <taxon>Pucciniales</taxon>
        <taxon>Pucciniaceae</taxon>
        <taxon>Puccinia</taxon>
    </lineage>
</organism>